<evidence type="ECO:0000313" key="3">
    <source>
        <dbReference type="Proteomes" id="UP001198242"/>
    </source>
</evidence>
<protein>
    <submittedName>
        <fullName evidence="2">Phage head morphogenesis protein</fullName>
    </submittedName>
</protein>
<dbReference type="AlphaFoldDB" id="A0AAE3J9L1"/>
<dbReference type="Proteomes" id="UP001198242">
    <property type="component" value="Unassembled WGS sequence"/>
</dbReference>
<comment type="caution">
    <text evidence="2">The sequence shown here is derived from an EMBL/GenBank/DDBJ whole genome shotgun (WGS) entry which is preliminary data.</text>
</comment>
<dbReference type="EMBL" id="JAJEQM010000010">
    <property type="protein sequence ID" value="MCC2210759.1"/>
    <property type="molecule type" value="Genomic_DNA"/>
</dbReference>
<name>A0AAE3J9L1_9FIRM</name>
<gene>
    <name evidence="2" type="ORF">LKE05_08150</name>
</gene>
<proteinExistence type="predicted"/>
<keyword evidence="3" id="KW-1185">Reference proteome</keyword>
<reference evidence="2 3" key="1">
    <citation type="submission" date="2021-10" db="EMBL/GenBank/DDBJ databases">
        <title>Anaerobic single-cell dispensing facilitates the cultivation of human gut bacteria.</title>
        <authorList>
            <person name="Afrizal A."/>
        </authorList>
    </citation>
    <scope>NUCLEOTIDE SEQUENCE [LARGE SCALE GENOMIC DNA]</scope>
    <source>
        <strain evidence="2 3">CLA-AA-H232</strain>
    </source>
</reference>
<dbReference type="InterPro" id="IPR006528">
    <property type="entry name" value="Phage_head_morphogenesis_dom"/>
</dbReference>
<organism evidence="2 3">
    <name type="scientific">Hominilimicola fabiformis</name>
    <dbReference type="NCBI Taxonomy" id="2885356"/>
    <lineage>
        <taxon>Bacteria</taxon>
        <taxon>Bacillati</taxon>
        <taxon>Bacillota</taxon>
        <taxon>Clostridia</taxon>
        <taxon>Eubacteriales</taxon>
        <taxon>Oscillospiraceae</taxon>
        <taxon>Hominilimicola</taxon>
    </lineage>
</organism>
<dbReference type="Pfam" id="PF04233">
    <property type="entry name" value="Phage_Mu_F"/>
    <property type="match status" value="1"/>
</dbReference>
<evidence type="ECO:0000313" key="2">
    <source>
        <dbReference type="EMBL" id="MCC2210759.1"/>
    </source>
</evidence>
<dbReference type="RefSeq" id="WP_308456497.1">
    <property type="nucleotide sequence ID" value="NZ_JAJEQM010000010.1"/>
</dbReference>
<sequence length="513" mass="59758">MFTFRKARRIFEKIRKPDRSKKGENALQRIRNMLNKYETPITLALLFLWDDYNIDEETADEVMSGNESVEDVHAPFDSNLRDFENETLTPTLEHIGEERFETAYEDNKDLISINTEISDDDNENNEDSQFDYSAFYTKWCDERAGNLIANINDTQRENVKSIINTALQQGDTPYFAARRIKDTVGLTERQLNQNTRYYENMRNTLRENNPKLTDYEINSRAAKAARRMADKQRTKRAKDIARTEIVTAHNQATRAYIQWAIEHRYMQNVYRRWVTSNNDNVCPICVALNGQAVPFDKPYNVPSDIKYNGPEIMAPPVHTNCCCGEEFFTGDNNKIPSVPNKWDSMSEAEKKACVNYYADKSQYAEYKKQLGTENVPKTLEDFQKLKYNNKEEWDKLKAAYRVTKSERSGYKYSTDGTFIATNHRKGGSVPRQLKPYAVLDLEKSDGHIERTIYDKDGYMVKQIHPTDHGNPKQHPYGKNGEHIHTYKWKDGTLEERRTRDITDSERKVNGDIL</sequence>
<accession>A0AAE3J9L1</accession>
<feature type="domain" description="Phage head morphogenesis" evidence="1">
    <location>
        <begin position="223"/>
        <end position="323"/>
    </location>
</feature>
<evidence type="ECO:0000259" key="1">
    <source>
        <dbReference type="Pfam" id="PF04233"/>
    </source>
</evidence>